<evidence type="ECO:0000256" key="4">
    <source>
        <dbReference type="ARBA" id="ARBA00013266"/>
    </source>
</evidence>
<feature type="compositionally biased region" description="Acidic residues" evidence="13">
    <location>
        <begin position="173"/>
        <end position="186"/>
    </location>
</feature>
<dbReference type="Gene3D" id="1.10.3130.10">
    <property type="entry name" value="serine acetyltransferase, domain 1"/>
    <property type="match status" value="1"/>
</dbReference>
<dbReference type="FunFam" id="1.10.3130.10:FF:000003">
    <property type="entry name" value="Serine acetyltransferase"/>
    <property type="match status" value="1"/>
</dbReference>
<dbReference type="InterPro" id="IPR001451">
    <property type="entry name" value="Hexapep"/>
</dbReference>
<gene>
    <name evidence="14" type="ORF">SAMN04487948_10458</name>
</gene>
<dbReference type="PROSITE" id="PS00101">
    <property type="entry name" value="HEXAPEP_TRANSFERASES"/>
    <property type="match status" value="1"/>
</dbReference>
<evidence type="ECO:0000256" key="10">
    <source>
        <dbReference type="ARBA" id="ARBA00023192"/>
    </source>
</evidence>
<dbReference type="NCBIfam" id="NF041874">
    <property type="entry name" value="EPS_EpsC"/>
    <property type="match status" value="1"/>
</dbReference>
<dbReference type="InterPro" id="IPR011004">
    <property type="entry name" value="Trimer_LpxA-like_sf"/>
</dbReference>
<keyword evidence="11" id="KW-0012">Acyltransferase</keyword>
<reference evidence="15" key="1">
    <citation type="submission" date="2016-10" db="EMBL/GenBank/DDBJ databases">
        <authorList>
            <person name="Varghese N."/>
            <person name="Submissions S."/>
        </authorList>
    </citation>
    <scope>NUCLEOTIDE SEQUENCE [LARGE SCALE GENOMIC DNA]</scope>
    <source>
        <strain evidence="15">CGMCC 1.10121</strain>
    </source>
</reference>
<keyword evidence="7" id="KW-0028">Amino-acid biosynthesis</keyword>
<evidence type="ECO:0000256" key="8">
    <source>
        <dbReference type="ARBA" id="ARBA00022679"/>
    </source>
</evidence>
<sequence length="195" mass="20649">MVSLVSRFVEDIRTAQAKDPAARGPLEVLLTYPGLHAIWLYRVAHVLWEGGLRLPARLLSHLARGLTGVEIHPAATIGRRFFIDHGMGVVVGETAEIGDDVLMYHGVTLGGNSMRREKRHPTVEDDAVLGANSTLIGAITVGEDTRIGAGAVVSDDVPAGATIVGPKATRLDSDDEDGRVDDDAESTVESPGPAE</sequence>
<dbReference type="AlphaFoldDB" id="A0A1H8RJY4"/>
<proteinExistence type="inferred from homology"/>
<accession>A0A1H8RJY4</accession>
<dbReference type="InterPro" id="IPR042122">
    <property type="entry name" value="Ser_AcTrfase_N_sf"/>
</dbReference>
<keyword evidence="9" id="KW-0677">Repeat</keyword>
<evidence type="ECO:0000313" key="14">
    <source>
        <dbReference type="EMBL" id="SEO66488.1"/>
    </source>
</evidence>
<evidence type="ECO:0000256" key="3">
    <source>
        <dbReference type="ARBA" id="ARBA00007274"/>
    </source>
</evidence>
<dbReference type="OrthoDB" id="10940at2157"/>
<evidence type="ECO:0000256" key="5">
    <source>
        <dbReference type="ARBA" id="ARBA00018522"/>
    </source>
</evidence>
<dbReference type="Pfam" id="PF00132">
    <property type="entry name" value="Hexapep"/>
    <property type="match status" value="1"/>
</dbReference>
<dbReference type="EC" id="2.3.1.30" evidence="4"/>
<dbReference type="FunFam" id="2.160.10.10:FF:000007">
    <property type="entry name" value="Serine acetyltransferase"/>
    <property type="match status" value="1"/>
</dbReference>
<dbReference type="NCBIfam" id="TIGR01172">
    <property type="entry name" value="cysE"/>
    <property type="match status" value="1"/>
</dbReference>
<dbReference type="GO" id="GO:0006535">
    <property type="term" value="P:cysteine biosynthetic process from serine"/>
    <property type="evidence" value="ECO:0007669"/>
    <property type="project" value="InterPro"/>
</dbReference>
<evidence type="ECO:0000313" key="15">
    <source>
        <dbReference type="Proteomes" id="UP000199126"/>
    </source>
</evidence>
<organism evidence="14 15">
    <name type="scientific">Halogranum amylolyticum</name>
    <dbReference type="NCBI Taxonomy" id="660520"/>
    <lineage>
        <taxon>Archaea</taxon>
        <taxon>Methanobacteriati</taxon>
        <taxon>Methanobacteriota</taxon>
        <taxon>Stenosarchaea group</taxon>
        <taxon>Halobacteria</taxon>
        <taxon>Halobacteriales</taxon>
        <taxon>Haloferacaceae</taxon>
    </lineage>
</organism>
<evidence type="ECO:0000256" key="1">
    <source>
        <dbReference type="ARBA" id="ARBA00004496"/>
    </source>
</evidence>
<keyword evidence="6" id="KW-0963">Cytoplasm</keyword>
<protein>
    <recommendedName>
        <fullName evidence="5">Serine acetyltransferase</fullName>
        <ecNumber evidence="4">2.3.1.30</ecNumber>
    </recommendedName>
</protein>
<dbReference type="RefSeq" id="WP_089823171.1">
    <property type="nucleotide sequence ID" value="NZ_FODV01000004.1"/>
</dbReference>
<dbReference type="PIRSF" id="PIRSF000441">
    <property type="entry name" value="CysE"/>
    <property type="match status" value="1"/>
</dbReference>
<evidence type="ECO:0000256" key="13">
    <source>
        <dbReference type="SAM" id="MobiDB-lite"/>
    </source>
</evidence>
<keyword evidence="15" id="KW-1185">Reference proteome</keyword>
<dbReference type="InterPro" id="IPR053376">
    <property type="entry name" value="Serine_acetyltransferase"/>
</dbReference>
<keyword evidence="10" id="KW-0198">Cysteine biosynthesis</keyword>
<comment type="similarity">
    <text evidence="3">Belongs to the transferase hexapeptide repeat family.</text>
</comment>
<name>A0A1H8RJY4_9EURY</name>
<dbReference type="Gene3D" id="2.160.10.10">
    <property type="entry name" value="Hexapeptide repeat proteins"/>
    <property type="match status" value="1"/>
</dbReference>
<dbReference type="InterPro" id="IPR018357">
    <property type="entry name" value="Hexapep_transf_CS"/>
</dbReference>
<dbReference type="Proteomes" id="UP000199126">
    <property type="component" value="Unassembled WGS sequence"/>
</dbReference>
<keyword evidence="8 14" id="KW-0808">Transferase</keyword>
<feature type="region of interest" description="Disordered" evidence="13">
    <location>
        <begin position="162"/>
        <end position="195"/>
    </location>
</feature>
<comment type="catalytic activity">
    <reaction evidence="12">
        <text>L-serine + acetyl-CoA = O-acetyl-L-serine + CoA</text>
        <dbReference type="Rhea" id="RHEA:24560"/>
        <dbReference type="ChEBI" id="CHEBI:33384"/>
        <dbReference type="ChEBI" id="CHEBI:57287"/>
        <dbReference type="ChEBI" id="CHEBI:57288"/>
        <dbReference type="ChEBI" id="CHEBI:58340"/>
        <dbReference type="EC" id="2.3.1.30"/>
    </reaction>
</comment>
<dbReference type="CDD" id="cd03354">
    <property type="entry name" value="LbH_SAT"/>
    <property type="match status" value="1"/>
</dbReference>
<comment type="subcellular location">
    <subcellularLocation>
        <location evidence="1">Cytoplasm</location>
    </subcellularLocation>
</comment>
<evidence type="ECO:0000256" key="6">
    <source>
        <dbReference type="ARBA" id="ARBA00022490"/>
    </source>
</evidence>
<dbReference type="InterPro" id="IPR045304">
    <property type="entry name" value="LbH_SAT"/>
</dbReference>
<evidence type="ECO:0000256" key="9">
    <source>
        <dbReference type="ARBA" id="ARBA00022737"/>
    </source>
</evidence>
<evidence type="ECO:0000256" key="12">
    <source>
        <dbReference type="ARBA" id="ARBA00049486"/>
    </source>
</evidence>
<dbReference type="GO" id="GO:0005737">
    <property type="term" value="C:cytoplasm"/>
    <property type="evidence" value="ECO:0007669"/>
    <property type="project" value="UniProtKB-SubCell"/>
</dbReference>
<evidence type="ECO:0000256" key="11">
    <source>
        <dbReference type="ARBA" id="ARBA00023315"/>
    </source>
</evidence>
<dbReference type="GO" id="GO:0009001">
    <property type="term" value="F:serine O-acetyltransferase activity"/>
    <property type="evidence" value="ECO:0007669"/>
    <property type="project" value="UniProtKB-EC"/>
</dbReference>
<dbReference type="SUPFAM" id="SSF51161">
    <property type="entry name" value="Trimeric LpxA-like enzymes"/>
    <property type="match status" value="1"/>
</dbReference>
<evidence type="ECO:0000256" key="2">
    <source>
        <dbReference type="ARBA" id="ARBA00004876"/>
    </source>
</evidence>
<evidence type="ECO:0000256" key="7">
    <source>
        <dbReference type="ARBA" id="ARBA00022605"/>
    </source>
</evidence>
<dbReference type="PANTHER" id="PTHR42811">
    <property type="entry name" value="SERINE ACETYLTRANSFERASE"/>
    <property type="match status" value="1"/>
</dbReference>
<comment type="pathway">
    <text evidence="2">Amino-acid biosynthesis; L-cysteine biosynthesis; L-cysteine from L-serine: step 1/2.</text>
</comment>
<dbReference type="EMBL" id="FODV01000004">
    <property type="protein sequence ID" value="SEO66488.1"/>
    <property type="molecule type" value="Genomic_DNA"/>
</dbReference>
<dbReference type="InterPro" id="IPR005881">
    <property type="entry name" value="Ser_O-AcTrfase"/>
</dbReference>